<dbReference type="Pfam" id="PF03575">
    <property type="entry name" value="Peptidase_S51"/>
    <property type="match status" value="1"/>
</dbReference>
<comment type="similarity">
    <text evidence="1">Belongs to the peptidase S51 family.</text>
</comment>
<gene>
    <name evidence="5" type="ORF">LX12_002445</name>
</gene>
<protein>
    <submittedName>
        <fullName evidence="5">Dipeptidase E</fullName>
    </submittedName>
</protein>
<comment type="caution">
    <text evidence="5">The sequence shown here is derived from an EMBL/GenBank/DDBJ whole genome shotgun (WGS) entry which is preliminary data.</text>
</comment>
<dbReference type="SUPFAM" id="SSF52317">
    <property type="entry name" value="Class I glutamine amidotransferase-like"/>
    <property type="match status" value="1"/>
</dbReference>
<dbReference type="InterPro" id="IPR005320">
    <property type="entry name" value="Peptidase_S51"/>
</dbReference>
<keyword evidence="2" id="KW-0645">Protease</keyword>
<evidence type="ECO:0000313" key="6">
    <source>
        <dbReference type="Proteomes" id="UP001205740"/>
    </source>
</evidence>
<proteinExistence type="inferred from homology"/>
<dbReference type="Proteomes" id="UP001205740">
    <property type="component" value="Unassembled WGS sequence"/>
</dbReference>
<evidence type="ECO:0000256" key="3">
    <source>
        <dbReference type="ARBA" id="ARBA00022801"/>
    </source>
</evidence>
<keyword evidence="3" id="KW-0378">Hydrolase</keyword>
<accession>A0ABT1H1Y4</accession>
<dbReference type="RefSeq" id="WP_253654828.1">
    <property type="nucleotide sequence ID" value="NZ_BAAAOE010000002.1"/>
</dbReference>
<organism evidence="5 6">
    <name type="scientific">Williamsia serinedens</name>
    <dbReference type="NCBI Taxonomy" id="391736"/>
    <lineage>
        <taxon>Bacteria</taxon>
        <taxon>Bacillati</taxon>
        <taxon>Actinomycetota</taxon>
        <taxon>Actinomycetes</taxon>
        <taxon>Mycobacteriales</taxon>
        <taxon>Nocardiaceae</taxon>
        <taxon>Williamsia</taxon>
    </lineage>
</organism>
<sequence length="203" mass="21337">MRLFLSSLGFGDHPDALVGVVGAGARIGVVVNAVDDRPAADRALAVEIESDEMARLGLRPVHLDVRDPDSARLLDGLDALWVRGGNTFVLRAALSDADTDTAIVDRVRAGTLAWAGYSAGAAVLSPDLRYVSEVDDPSAAGPSPITTGLGLVDRPVVPHVDGSYDEALRCAALSARLTREDVDHLRIGDRDAVTVVDGVVTRH</sequence>
<evidence type="ECO:0000256" key="2">
    <source>
        <dbReference type="ARBA" id="ARBA00022670"/>
    </source>
</evidence>
<dbReference type="Gene3D" id="3.40.50.880">
    <property type="match status" value="1"/>
</dbReference>
<keyword evidence="4" id="KW-0720">Serine protease</keyword>
<evidence type="ECO:0000256" key="1">
    <source>
        <dbReference type="ARBA" id="ARBA00006534"/>
    </source>
</evidence>
<evidence type="ECO:0000313" key="5">
    <source>
        <dbReference type="EMBL" id="MCP2161250.1"/>
    </source>
</evidence>
<name>A0ABT1H1Y4_9NOCA</name>
<reference evidence="5 6" key="1">
    <citation type="submission" date="2022-06" db="EMBL/GenBank/DDBJ databases">
        <title>Genomic Encyclopedia of Archaeal and Bacterial Type Strains, Phase II (KMG-II): from individual species to whole genera.</title>
        <authorList>
            <person name="Goeker M."/>
        </authorList>
    </citation>
    <scope>NUCLEOTIDE SEQUENCE [LARGE SCALE GENOMIC DNA]</scope>
    <source>
        <strain evidence="5 6">DSM 45037</strain>
    </source>
</reference>
<keyword evidence="6" id="KW-1185">Reference proteome</keyword>
<evidence type="ECO:0000256" key="4">
    <source>
        <dbReference type="ARBA" id="ARBA00022825"/>
    </source>
</evidence>
<dbReference type="EMBL" id="JAMTCG010000004">
    <property type="protein sequence ID" value="MCP2161250.1"/>
    <property type="molecule type" value="Genomic_DNA"/>
</dbReference>
<dbReference type="InterPro" id="IPR029062">
    <property type="entry name" value="Class_I_gatase-like"/>
</dbReference>